<comment type="caution">
    <text evidence="8">The sequence shown here is derived from an EMBL/GenBank/DDBJ whole genome shotgun (WGS) entry which is preliminary data.</text>
</comment>
<dbReference type="InterPro" id="IPR050546">
    <property type="entry name" value="Glycosyl_Hydrlase_16"/>
</dbReference>
<dbReference type="InterPro" id="IPR000757">
    <property type="entry name" value="Beta-glucanase-like"/>
</dbReference>
<feature type="domain" description="GH16" evidence="7">
    <location>
        <begin position="37"/>
        <end position="299"/>
    </location>
</feature>
<evidence type="ECO:0000256" key="5">
    <source>
        <dbReference type="ARBA" id="ARBA00023295"/>
    </source>
</evidence>
<keyword evidence="5 8" id="KW-0326">Glycosidase</keyword>
<comment type="catalytic activity">
    <reaction evidence="1">
        <text>Endohydrolysis of (1-&gt;3)- or (1-&gt;4)-linkages in beta-D-glucans when the glucose residue whose reducing group is involved in the linkage to be hydrolyzed is itself substituted at C-3.</text>
        <dbReference type="EC" id="3.2.1.6"/>
    </reaction>
</comment>
<dbReference type="GO" id="GO:0052861">
    <property type="term" value="F:endo-1,3(4)-beta-glucanase activity"/>
    <property type="evidence" value="ECO:0007669"/>
    <property type="project" value="UniProtKB-EC"/>
</dbReference>
<dbReference type="Proteomes" id="UP000053831">
    <property type="component" value="Unassembled WGS sequence"/>
</dbReference>
<feature type="signal peptide" evidence="6">
    <location>
        <begin position="1"/>
        <end position="22"/>
    </location>
</feature>
<keyword evidence="9" id="KW-1185">Reference proteome</keyword>
<reference evidence="8 9" key="1">
    <citation type="submission" date="2015-07" db="EMBL/GenBank/DDBJ databases">
        <title>The genome of the fungus Escovopsis weberi, a specialized disease agent of ant agriculture.</title>
        <authorList>
            <person name="de Man T.J."/>
            <person name="Stajich J.E."/>
            <person name="Kubicek C.P."/>
            <person name="Chenthamara K."/>
            <person name="Atanasova L."/>
            <person name="Druzhinina I.S."/>
            <person name="Birnbaum S."/>
            <person name="Barribeau S.M."/>
            <person name="Teiling C."/>
            <person name="Suen G."/>
            <person name="Currie C."/>
            <person name="Gerardo N.M."/>
        </authorList>
    </citation>
    <scope>NUCLEOTIDE SEQUENCE [LARGE SCALE GENOMIC DNA]</scope>
</reference>
<organism evidence="8 9">
    <name type="scientific">Escovopsis weberi</name>
    <dbReference type="NCBI Taxonomy" id="150374"/>
    <lineage>
        <taxon>Eukaryota</taxon>
        <taxon>Fungi</taxon>
        <taxon>Dikarya</taxon>
        <taxon>Ascomycota</taxon>
        <taxon>Pezizomycotina</taxon>
        <taxon>Sordariomycetes</taxon>
        <taxon>Hypocreomycetidae</taxon>
        <taxon>Hypocreales</taxon>
        <taxon>Hypocreaceae</taxon>
        <taxon>Escovopsis</taxon>
    </lineage>
</organism>
<dbReference type="PROSITE" id="PS51762">
    <property type="entry name" value="GH16_2"/>
    <property type="match status" value="1"/>
</dbReference>
<evidence type="ECO:0000256" key="4">
    <source>
        <dbReference type="ARBA" id="ARBA00022801"/>
    </source>
</evidence>
<dbReference type="FunFam" id="2.60.120.200:FF:000114">
    <property type="entry name" value="Probable endo-1,3(4)-beta-glucanase NFIA_089530"/>
    <property type="match status" value="1"/>
</dbReference>
<evidence type="ECO:0000256" key="1">
    <source>
        <dbReference type="ARBA" id="ARBA00000124"/>
    </source>
</evidence>
<dbReference type="GO" id="GO:0009251">
    <property type="term" value="P:glucan catabolic process"/>
    <property type="evidence" value="ECO:0007669"/>
    <property type="project" value="TreeGrafter"/>
</dbReference>
<evidence type="ECO:0000313" key="9">
    <source>
        <dbReference type="Proteomes" id="UP000053831"/>
    </source>
</evidence>
<keyword evidence="4" id="KW-0378">Hydrolase</keyword>
<dbReference type="EMBL" id="LGSR01000020">
    <property type="protein sequence ID" value="KOS19398.1"/>
    <property type="molecule type" value="Genomic_DNA"/>
</dbReference>
<name>A0A0M8MVH0_ESCWE</name>
<dbReference type="InterPro" id="IPR013320">
    <property type="entry name" value="ConA-like_dom_sf"/>
</dbReference>
<protein>
    <recommendedName>
        <fullName evidence="3">endo-1,3(4)-beta-glucanase</fullName>
        <ecNumber evidence="3">3.2.1.6</ecNumber>
    </recommendedName>
</protein>
<dbReference type="PANTHER" id="PTHR10963:SF24">
    <property type="entry name" value="GLYCOSIDASE C21B10.07-RELATED"/>
    <property type="match status" value="1"/>
</dbReference>
<accession>A0A0M8MVH0</accession>
<comment type="similarity">
    <text evidence="2">Belongs to the glycosyl hydrolase 16 family.</text>
</comment>
<keyword evidence="6" id="KW-0732">Signal</keyword>
<gene>
    <name evidence="8" type="ORF">ESCO_000744</name>
</gene>
<evidence type="ECO:0000313" key="8">
    <source>
        <dbReference type="EMBL" id="KOS19398.1"/>
    </source>
</evidence>
<dbReference type="STRING" id="150374.A0A0M8MVH0"/>
<evidence type="ECO:0000256" key="2">
    <source>
        <dbReference type="ARBA" id="ARBA00006865"/>
    </source>
</evidence>
<dbReference type="SUPFAM" id="SSF49899">
    <property type="entry name" value="Concanavalin A-like lectins/glucanases"/>
    <property type="match status" value="1"/>
</dbReference>
<evidence type="ECO:0000256" key="3">
    <source>
        <dbReference type="ARBA" id="ARBA00012599"/>
    </source>
</evidence>
<dbReference type="PANTHER" id="PTHR10963">
    <property type="entry name" value="GLYCOSYL HYDROLASE-RELATED"/>
    <property type="match status" value="1"/>
</dbReference>
<dbReference type="OrthoDB" id="192832at2759"/>
<dbReference type="AlphaFoldDB" id="A0A0M8MVH0"/>
<feature type="chain" id="PRO_5005818889" description="endo-1,3(4)-beta-glucanase" evidence="6">
    <location>
        <begin position="23"/>
        <end position="365"/>
    </location>
</feature>
<dbReference type="Pfam" id="PF26113">
    <property type="entry name" value="GH16_XgeA"/>
    <property type="match status" value="1"/>
</dbReference>
<proteinExistence type="inferred from homology"/>
<evidence type="ECO:0000259" key="7">
    <source>
        <dbReference type="PROSITE" id="PS51762"/>
    </source>
</evidence>
<sequence>MLAPTTTHLLALAAVLAGTACAQYSYQPPRSSNRTASSYYNLTTHYDANNFFDTFDFFDQPDPTHGFVQFVNKTTAYRDQLAGFAGHAIYMGADSKTTNPPAGRKAVRLSSQKSFTHGLFIADMSHMPDSTCGVWPAFWMFGPDWPSSGEIDIIEGISTQRKNQITLHTSDGCTITNAGTVNTTKLVSPVCDASKDSNAGCAQTTADETNYGRGFNQIGGGVYATEWTSDHIAVWFFPRNKIPRDVTSDNPDPSGWGPALAQFNSGPGCTLDQHFKENNIVFDITFCGDWAGAVWSTDAQCKGLAPTCQDYVTGNPTAFETAYWLVNYIKVFDKVDKPNGGRGGRGVHGHGYGGLKRKAFRARRH</sequence>
<dbReference type="EC" id="3.2.1.6" evidence="3"/>
<evidence type="ECO:0000256" key="6">
    <source>
        <dbReference type="SAM" id="SignalP"/>
    </source>
</evidence>
<dbReference type="Gene3D" id="2.60.120.200">
    <property type="match status" value="1"/>
</dbReference>
<dbReference type="CDD" id="cd02181">
    <property type="entry name" value="GH16_fungal_Lam16A_glucanase"/>
    <property type="match status" value="1"/>
</dbReference>